<dbReference type="InterPro" id="IPR008991">
    <property type="entry name" value="Translation_prot_SH3-like_sf"/>
</dbReference>
<feature type="domain" description="KOW" evidence="9">
    <location>
        <begin position="127"/>
        <end position="154"/>
    </location>
</feature>
<protein>
    <recommendedName>
        <fullName evidence="5 6">Transcription termination/antitermination protein NusG</fullName>
    </recommendedName>
</protein>
<evidence type="ECO:0000256" key="3">
    <source>
        <dbReference type="ARBA" id="ARBA00023015"/>
    </source>
</evidence>
<evidence type="ECO:0000256" key="7">
    <source>
        <dbReference type="RuleBase" id="RU000538"/>
    </source>
</evidence>
<dbReference type="GO" id="GO:0006354">
    <property type="term" value="P:DNA-templated transcription elongation"/>
    <property type="evidence" value="ECO:0007669"/>
    <property type="project" value="UniProtKB-UniRule"/>
</dbReference>
<dbReference type="AlphaFoldDB" id="A0A2H0KA40"/>
<comment type="similarity">
    <text evidence="5 7">Belongs to the NusG family.</text>
</comment>
<dbReference type="SUPFAM" id="SSF50104">
    <property type="entry name" value="Translation proteins SH3-like domain"/>
    <property type="match status" value="1"/>
</dbReference>
<dbReference type="InterPro" id="IPR047050">
    <property type="entry name" value="NGN"/>
</dbReference>
<dbReference type="FunFam" id="3.30.70.940:FF:000002">
    <property type="entry name" value="Transcription termination/antitermination protein NusG"/>
    <property type="match status" value="1"/>
</dbReference>
<reference evidence="10 11" key="1">
    <citation type="submission" date="2017-09" db="EMBL/GenBank/DDBJ databases">
        <title>Depth-based differentiation of microbial function through sediment-hosted aquifers and enrichment of novel symbionts in the deep terrestrial subsurface.</title>
        <authorList>
            <person name="Probst A.J."/>
            <person name="Ladd B."/>
            <person name="Jarett J.K."/>
            <person name="Geller-Mcgrath D.E."/>
            <person name="Sieber C.M."/>
            <person name="Emerson J.B."/>
            <person name="Anantharaman K."/>
            <person name="Thomas B.C."/>
            <person name="Malmstrom R."/>
            <person name="Stieglmeier M."/>
            <person name="Klingl A."/>
            <person name="Woyke T."/>
            <person name="Ryan C.M."/>
            <person name="Banfield J.F."/>
        </authorList>
    </citation>
    <scope>NUCLEOTIDE SEQUENCE [LARGE SCALE GENOMIC DNA]</scope>
    <source>
        <strain evidence="10">CG11_big_fil_rev_8_21_14_0_20_46_11</strain>
    </source>
</reference>
<evidence type="ECO:0000256" key="5">
    <source>
        <dbReference type="HAMAP-Rule" id="MF_00948"/>
    </source>
</evidence>
<dbReference type="Pfam" id="PF00467">
    <property type="entry name" value="KOW"/>
    <property type="match status" value="1"/>
</dbReference>
<dbReference type="PANTHER" id="PTHR30265:SF2">
    <property type="entry name" value="TRANSCRIPTION TERMINATION_ANTITERMINATION PROTEIN NUSG"/>
    <property type="match status" value="1"/>
</dbReference>
<comment type="caution">
    <text evidence="10">The sequence shown here is derived from an EMBL/GenBank/DDBJ whole genome shotgun (WGS) entry which is preliminary data.</text>
</comment>
<dbReference type="FunFam" id="2.30.30.30:FF:000002">
    <property type="entry name" value="Transcription termination/antitermination factor NusG"/>
    <property type="match status" value="1"/>
</dbReference>
<evidence type="ECO:0000256" key="4">
    <source>
        <dbReference type="ARBA" id="ARBA00023163"/>
    </source>
</evidence>
<dbReference type="Pfam" id="PF02357">
    <property type="entry name" value="NusG"/>
    <property type="match status" value="1"/>
</dbReference>
<dbReference type="SMART" id="SM00738">
    <property type="entry name" value="NGN"/>
    <property type="match status" value="1"/>
</dbReference>
<keyword evidence="2 5" id="KW-0889">Transcription antitermination</keyword>
<organism evidence="10 11">
    <name type="scientific">Candidatus Taylorbacteria bacterium CG11_big_fil_rev_8_21_14_0_20_46_11</name>
    <dbReference type="NCBI Taxonomy" id="1975025"/>
    <lineage>
        <taxon>Bacteria</taxon>
        <taxon>Candidatus Tayloriibacteriota</taxon>
    </lineage>
</organism>
<dbReference type="SUPFAM" id="SSF82679">
    <property type="entry name" value="N-utilization substance G protein NusG, N-terminal domain"/>
    <property type="match status" value="1"/>
</dbReference>
<dbReference type="NCBIfam" id="TIGR00922">
    <property type="entry name" value="nusG"/>
    <property type="match status" value="1"/>
</dbReference>
<dbReference type="Proteomes" id="UP000229342">
    <property type="component" value="Unassembled WGS sequence"/>
</dbReference>
<keyword evidence="4 5" id="KW-0804">Transcription</keyword>
<dbReference type="SMART" id="SM00739">
    <property type="entry name" value="KOW"/>
    <property type="match status" value="1"/>
</dbReference>
<dbReference type="InterPro" id="IPR014722">
    <property type="entry name" value="Rib_uL2_dom2"/>
</dbReference>
<dbReference type="GO" id="GO:0032784">
    <property type="term" value="P:regulation of DNA-templated transcription elongation"/>
    <property type="evidence" value="ECO:0007669"/>
    <property type="project" value="InterPro"/>
</dbReference>
<evidence type="ECO:0000256" key="2">
    <source>
        <dbReference type="ARBA" id="ARBA00022814"/>
    </source>
</evidence>
<dbReference type="PRINTS" id="PR00338">
    <property type="entry name" value="NUSGTNSCPFCT"/>
</dbReference>
<dbReference type="GO" id="GO:0006353">
    <property type="term" value="P:DNA-templated transcription termination"/>
    <property type="evidence" value="ECO:0007669"/>
    <property type="project" value="UniProtKB-UniRule"/>
</dbReference>
<dbReference type="PROSITE" id="PS01014">
    <property type="entry name" value="NUSG"/>
    <property type="match status" value="1"/>
</dbReference>
<gene>
    <name evidence="5" type="primary">nusG</name>
    <name evidence="10" type="ORF">COV91_05805</name>
</gene>
<dbReference type="InterPro" id="IPR001062">
    <property type="entry name" value="Transcrpt_antiterm_NusG"/>
</dbReference>
<evidence type="ECO:0000259" key="8">
    <source>
        <dbReference type="SMART" id="SM00738"/>
    </source>
</evidence>
<sequence>MSKQKIQEGRNWYAIHTYAGYENAVSRNLKQRIESLGMEDKIFSVVVPTEKKIKIKGGKRVEEEEKIYPGYVLVDMTVTDDSWYVVRNTPRVTGFVGSGVFPVPLDKSEVDELFKRMSSEKITHNIDLEVGDSVTIIDGPFKDLEGKVGEVDGERGKVKVLVSMFGRETPVELDFLQVKKI</sequence>
<evidence type="ECO:0000313" key="11">
    <source>
        <dbReference type="Proteomes" id="UP000229342"/>
    </source>
</evidence>
<dbReference type="InterPro" id="IPR043425">
    <property type="entry name" value="NusG-like"/>
</dbReference>
<feature type="domain" description="NusG-like N-terminal" evidence="8">
    <location>
        <begin position="9"/>
        <end position="117"/>
    </location>
</feature>
<evidence type="ECO:0000256" key="1">
    <source>
        <dbReference type="ARBA" id="ARBA00022472"/>
    </source>
</evidence>
<dbReference type="InterPro" id="IPR005824">
    <property type="entry name" value="KOW"/>
</dbReference>
<dbReference type="InterPro" id="IPR015869">
    <property type="entry name" value="Transcrpt_antiterm_NusG_bac_CS"/>
</dbReference>
<dbReference type="InterPro" id="IPR036735">
    <property type="entry name" value="NGN_dom_sf"/>
</dbReference>
<name>A0A2H0KA40_9BACT</name>
<dbReference type="PANTHER" id="PTHR30265">
    <property type="entry name" value="RHO-INTERACTING TRANSCRIPTION TERMINATION FACTOR NUSG"/>
    <property type="match status" value="1"/>
</dbReference>
<keyword evidence="3 5" id="KW-0805">Transcription regulation</keyword>
<dbReference type="GO" id="GO:0005829">
    <property type="term" value="C:cytosol"/>
    <property type="evidence" value="ECO:0007669"/>
    <property type="project" value="TreeGrafter"/>
</dbReference>
<dbReference type="InterPro" id="IPR006645">
    <property type="entry name" value="NGN-like_dom"/>
</dbReference>
<evidence type="ECO:0000313" key="10">
    <source>
        <dbReference type="EMBL" id="PIQ68120.1"/>
    </source>
</evidence>
<dbReference type="HAMAP" id="MF_00948">
    <property type="entry name" value="NusG"/>
    <property type="match status" value="1"/>
</dbReference>
<keyword evidence="1 5" id="KW-0806">Transcription termination</keyword>
<dbReference type="EMBL" id="PCVG01000079">
    <property type="protein sequence ID" value="PIQ68120.1"/>
    <property type="molecule type" value="Genomic_DNA"/>
</dbReference>
<evidence type="ECO:0000259" key="9">
    <source>
        <dbReference type="SMART" id="SM00739"/>
    </source>
</evidence>
<comment type="function">
    <text evidence="5 7">Participates in transcription elongation, termination and antitermination.</text>
</comment>
<dbReference type="Gene3D" id="2.30.30.30">
    <property type="match status" value="1"/>
</dbReference>
<proteinExistence type="inferred from homology"/>
<evidence type="ECO:0000256" key="6">
    <source>
        <dbReference type="NCBIfam" id="TIGR00922"/>
    </source>
</evidence>
<dbReference type="GO" id="GO:0031564">
    <property type="term" value="P:transcription antitermination"/>
    <property type="evidence" value="ECO:0007669"/>
    <property type="project" value="UniProtKB-UniRule"/>
</dbReference>
<dbReference type="Gene3D" id="3.30.70.940">
    <property type="entry name" value="NusG, N-terminal domain"/>
    <property type="match status" value="1"/>
</dbReference>
<accession>A0A2H0KA40</accession>
<dbReference type="CDD" id="cd06091">
    <property type="entry name" value="KOW_NusG"/>
    <property type="match status" value="1"/>
</dbReference>
<dbReference type="CDD" id="cd09891">
    <property type="entry name" value="NGN_Bact_1"/>
    <property type="match status" value="1"/>
</dbReference>